<dbReference type="PANTHER" id="PTHR11439">
    <property type="entry name" value="GAG-POL-RELATED RETROTRANSPOSON"/>
    <property type="match status" value="1"/>
</dbReference>
<name>A0A8S9U630_PHYIN</name>
<accession>A0A8S9U630</accession>
<dbReference type="PANTHER" id="PTHR11439:SF483">
    <property type="entry name" value="PEPTIDE SYNTHASE GLIP-LIKE, PUTATIVE (AFU_ORTHOLOGUE AFUA_3G12920)-RELATED"/>
    <property type="match status" value="1"/>
</dbReference>
<dbReference type="CDD" id="cd09272">
    <property type="entry name" value="RNase_HI_RT_Ty1"/>
    <property type="match status" value="1"/>
</dbReference>
<comment type="caution">
    <text evidence="1">The sequence shown here is derived from an EMBL/GenBank/DDBJ whole genome shotgun (WGS) entry which is preliminary data.</text>
</comment>
<protein>
    <submittedName>
        <fullName evidence="1">Putative transposon Ty5-1 protein</fullName>
    </submittedName>
</protein>
<gene>
    <name evidence="1" type="ORF">GN958_ATG16456</name>
</gene>
<dbReference type="Proteomes" id="UP000704712">
    <property type="component" value="Unassembled WGS sequence"/>
</dbReference>
<sequence length="202" mass="23209">MSKHTRAYFVMAKRVLRYFKGTRDYGLLWRKPASPDLHFIANADTDLGSKKNDRRSITGSVLQMNGCTYVYRSHKQSNTQDDTCSAEFIAAAECSVITVWTHNLCEELNLCCRCPTVLYQDNQSTIKVIKATKCNYKIKSMDLKYHKVRDLNERGNFDVKYCDSTDMLAVIFTKPLESMQFAKLHERLNVEPIPVLESSAED</sequence>
<reference evidence="1" key="1">
    <citation type="submission" date="2020-03" db="EMBL/GenBank/DDBJ databases">
        <title>Hybrid Assembly of Korean Phytophthora infestans isolates.</title>
        <authorList>
            <person name="Prokchorchik M."/>
            <person name="Lee Y."/>
            <person name="Seo J."/>
            <person name="Cho J.-H."/>
            <person name="Park Y.-E."/>
            <person name="Jang D.-C."/>
            <person name="Im J.-S."/>
            <person name="Choi J.-G."/>
            <person name="Park H.-J."/>
            <person name="Lee G.-B."/>
            <person name="Lee Y.-G."/>
            <person name="Hong S.-Y."/>
            <person name="Cho K."/>
            <person name="Sohn K.H."/>
        </authorList>
    </citation>
    <scope>NUCLEOTIDE SEQUENCE</scope>
    <source>
        <strain evidence="1">KR_2_A2</strain>
    </source>
</reference>
<proteinExistence type="predicted"/>
<organism evidence="1 2">
    <name type="scientific">Phytophthora infestans</name>
    <name type="common">Potato late blight agent</name>
    <name type="synonym">Botrytis infestans</name>
    <dbReference type="NCBI Taxonomy" id="4787"/>
    <lineage>
        <taxon>Eukaryota</taxon>
        <taxon>Sar</taxon>
        <taxon>Stramenopiles</taxon>
        <taxon>Oomycota</taxon>
        <taxon>Peronosporomycetes</taxon>
        <taxon>Peronosporales</taxon>
        <taxon>Peronosporaceae</taxon>
        <taxon>Phytophthora</taxon>
    </lineage>
</organism>
<dbReference type="EMBL" id="JAACNO010002301">
    <property type="protein sequence ID" value="KAF4134324.1"/>
    <property type="molecule type" value="Genomic_DNA"/>
</dbReference>
<evidence type="ECO:0000313" key="2">
    <source>
        <dbReference type="Proteomes" id="UP000704712"/>
    </source>
</evidence>
<evidence type="ECO:0000313" key="1">
    <source>
        <dbReference type="EMBL" id="KAF4134324.1"/>
    </source>
</evidence>
<dbReference type="AlphaFoldDB" id="A0A8S9U630"/>